<reference evidence="2 3" key="1">
    <citation type="submission" date="2016-10" db="EMBL/GenBank/DDBJ databases">
        <authorList>
            <person name="de Groot N.N."/>
        </authorList>
    </citation>
    <scope>NUCLEOTIDE SEQUENCE [LARGE SCALE GENOMIC DNA]</scope>
    <source>
        <strain evidence="2 3">DSM 10495</strain>
    </source>
</reference>
<name>A0A1H4MJD7_9MICC</name>
<gene>
    <name evidence="2" type="ORF">SAMN04489745_1370</name>
</gene>
<dbReference type="Proteomes" id="UP000182652">
    <property type="component" value="Unassembled WGS sequence"/>
</dbReference>
<protein>
    <recommendedName>
        <fullName evidence="4">Heavy metal transporter</fullName>
    </recommendedName>
</protein>
<keyword evidence="1" id="KW-0472">Membrane</keyword>
<keyword evidence="1" id="KW-0812">Transmembrane</keyword>
<keyword evidence="3" id="KW-1185">Reference proteome</keyword>
<dbReference type="AlphaFoldDB" id="A0A1H4MJD7"/>
<sequence>MSRRRHLRLWITLVLVASLVAGGIWVAVQLTHTISADGPELCTADVSGQKFQLTPEQSAYASLISAVGVSRELPPRASSIAIATAIQESNLRNLNYGDAAGPDSRGLFQQRPSQGWGTEAQIMDPYFSTATFYKALVKVPNYQSIPLTEAAQTVQRSAFPEAYADHESEGRAFASSLTGQSPASFSCSLAPASGAGDPQAVRKELAKAFPHLGLEGSGREVRVDVSGTTGWAVAHWAVAHAKTYGIDRVDYNTQTWLRENRDGWRSTHSLGQQVVITLASGPGA</sequence>
<evidence type="ECO:0008006" key="4">
    <source>
        <dbReference type="Google" id="ProtNLM"/>
    </source>
</evidence>
<evidence type="ECO:0000256" key="1">
    <source>
        <dbReference type="SAM" id="Phobius"/>
    </source>
</evidence>
<feature type="transmembrane region" description="Helical" evidence="1">
    <location>
        <begin position="7"/>
        <end position="28"/>
    </location>
</feature>
<dbReference type="EMBL" id="FNSN01000003">
    <property type="protein sequence ID" value="SEB83220.1"/>
    <property type="molecule type" value="Genomic_DNA"/>
</dbReference>
<evidence type="ECO:0000313" key="2">
    <source>
        <dbReference type="EMBL" id="SEB83220.1"/>
    </source>
</evidence>
<evidence type="ECO:0000313" key="3">
    <source>
        <dbReference type="Proteomes" id="UP000182652"/>
    </source>
</evidence>
<keyword evidence="1" id="KW-1133">Transmembrane helix</keyword>
<dbReference type="RefSeq" id="WP_066211238.1">
    <property type="nucleotide sequence ID" value="NZ_FNSN01000003.1"/>
</dbReference>
<organism evidence="2 3">
    <name type="scientific">Arthrobacter woluwensis</name>
    <dbReference type="NCBI Taxonomy" id="156980"/>
    <lineage>
        <taxon>Bacteria</taxon>
        <taxon>Bacillati</taxon>
        <taxon>Actinomycetota</taxon>
        <taxon>Actinomycetes</taxon>
        <taxon>Micrococcales</taxon>
        <taxon>Micrococcaceae</taxon>
        <taxon>Arthrobacter</taxon>
    </lineage>
</organism>
<proteinExistence type="predicted"/>
<accession>A0A1H4MJD7</accession>
<dbReference type="STRING" id="156980.SAMN04489745_1370"/>